<evidence type="ECO:0000313" key="6">
    <source>
        <dbReference type="Proteomes" id="UP000672097"/>
    </source>
</evidence>
<comment type="similarity">
    <text evidence="1">Belongs to the beta/gamma-crystallin family.</text>
</comment>
<evidence type="ECO:0000256" key="3">
    <source>
        <dbReference type="SAM" id="SignalP"/>
    </source>
</evidence>
<evidence type="ECO:0000256" key="1">
    <source>
        <dbReference type="ARBA" id="ARBA00009646"/>
    </source>
</evidence>
<sequence length="334" mass="35569">MRTSLTAPWARTALLGMTALAAVAQAQAAGWNDDRNAPVVVYEHAGGAGRALNVTGNMPNLDAVGFNDEISSIEVRRGQWLFCEHADFRGKCITLGPGRHSIETYFNDAISSIRMADGGNSGWNNNGGWSTGNVMGAVTIYEHIDSGGRSLAVNGPMTDLSRNGFNDSVSSVDIRQGSWQFCSDADFGGRCITLGPGRHNIDALMNDEISSIRQVAGNGGYGQGGSYGGSAAVTLYQHIDFRGSSAQINGAAVDLSQQGFNDQASSIEVRSGRWEFCMDANFAGQCFVLGVGRHAVPSQFNDKISSVRPVGVAMDNRTPTPAGNRRNETFDIKF</sequence>
<dbReference type="PANTHER" id="PTHR11818">
    <property type="entry name" value="BETA/GAMMA CRYSTALLIN"/>
    <property type="match status" value="1"/>
</dbReference>
<feature type="domain" description="Beta/gamma crystallin 'Greek key'" evidence="4">
    <location>
        <begin position="231"/>
        <end position="271"/>
    </location>
</feature>
<dbReference type="SMART" id="SM00247">
    <property type="entry name" value="XTALbg"/>
    <property type="match status" value="3"/>
</dbReference>
<dbReference type="PANTHER" id="PTHR11818:SF42">
    <property type="entry name" value="VOLTAGE-GATED HYDROGEN CHANNEL 1"/>
    <property type="match status" value="1"/>
</dbReference>
<feature type="domain" description="Beta/gamma crystallin 'Greek key'" evidence="4">
    <location>
        <begin position="78"/>
        <end position="117"/>
    </location>
</feature>
<organism evidence="5 6">
    <name type="scientific">Ideonella paludis</name>
    <dbReference type="NCBI Taxonomy" id="1233411"/>
    <lineage>
        <taxon>Bacteria</taxon>
        <taxon>Pseudomonadati</taxon>
        <taxon>Pseudomonadota</taxon>
        <taxon>Betaproteobacteria</taxon>
        <taxon>Burkholderiales</taxon>
        <taxon>Sphaerotilaceae</taxon>
        <taxon>Ideonella</taxon>
    </lineage>
</organism>
<feature type="chain" id="PRO_5045443605" evidence="3">
    <location>
        <begin position="29"/>
        <end position="334"/>
    </location>
</feature>
<evidence type="ECO:0000313" key="5">
    <source>
        <dbReference type="EMBL" id="MBQ0937306.1"/>
    </source>
</evidence>
<accession>A0ABS5E1M1</accession>
<comment type="caution">
    <text evidence="5">The sequence shown here is derived from an EMBL/GenBank/DDBJ whole genome shotgun (WGS) entry which is preliminary data.</text>
</comment>
<dbReference type="InterPro" id="IPR011024">
    <property type="entry name" value="G_crystallin-like"/>
</dbReference>
<keyword evidence="6" id="KW-1185">Reference proteome</keyword>
<protein>
    <submittedName>
        <fullName evidence="5">Beta/gamma crystallin family protein</fullName>
    </submittedName>
</protein>
<proteinExistence type="inferred from homology"/>
<gene>
    <name evidence="5" type="ORF">KAK11_18415</name>
</gene>
<dbReference type="Gene3D" id="2.60.20.10">
    <property type="entry name" value="Crystallins"/>
    <property type="match status" value="3"/>
</dbReference>
<feature type="domain" description="Beta/gamma crystallin 'Greek key'" evidence="4">
    <location>
        <begin position="177"/>
        <end position="216"/>
    </location>
</feature>
<evidence type="ECO:0000256" key="2">
    <source>
        <dbReference type="ARBA" id="ARBA00022737"/>
    </source>
</evidence>
<keyword evidence="3" id="KW-0732">Signal</keyword>
<dbReference type="EMBL" id="JAGQDG010000007">
    <property type="protein sequence ID" value="MBQ0937306.1"/>
    <property type="molecule type" value="Genomic_DNA"/>
</dbReference>
<name>A0ABS5E1M1_9BURK</name>
<dbReference type="PROSITE" id="PS50915">
    <property type="entry name" value="CRYSTALLIN_BETA_GAMMA"/>
    <property type="match status" value="3"/>
</dbReference>
<dbReference type="RefSeq" id="WP_210810800.1">
    <property type="nucleotide sequence ID" value="NZ_JAGQDG010000007.1"/>
</dbReference>
<keyword evidence="2" id="KW-0677">Repeat</keyword>
<dbReference type="SUPFAM" id="SSF49695">
    <property type="entry name" value="gamma-Crystallin-like"/>
    <property type="match status" value="2"/>
</dbReference>
<dbReference type="Proteomes" id="UP000672097">
    <property type="component" value="Unassembled WGS sequence"/>
</dbReference>
<reference evidence="5 6" key="1">
    <citation type="submission" date="2021-04" db="EMBL/GenBank/DDBJ databases">
        <title>The genome sequence of type strain Ideonella paludis KCTC 32238.</title>
        <authorList>
            <person name="Liu Y."/>
        </authorList>
    </citation>
    <scope>NUCLEOTIDE SEQUENCE [LARGE SCALE GENOMIC DNA]</scope>
    <source>
        <strain evidence="5 6">KCTC 32238</strain>
    </source>
</reference>
<feature type="signal peptide" evidence="3">
    <location>
        <begin position="1"/>
        <end position="28"/>
    </location>
</feature>
<evidence type="ECO:0000259" key="4">
    <source>
        <dbReference type="PROSITE" id="PS50915"/>
    </source>
</evidence>
<dbReference type="InterPro" id="IPR050252">
    <property type="entry name" value="Beta/Gamma-Crystallin"/>
</dbReference>
<dbReference type="Pfam" id="PF00030">
    <property type="entry name" value="Crystall"/>
    <property type="match status" value="3"/>
</dbReference>
<dbReference type="InterPro" id="IPR001064">
    <property type="entry name" value="Beta/gamma_crystallin"/>
</dbReference>